<evidence type="ECO:0000256" key="4">
    <source>
        <dbReference type="ARBA" id="ARBA00022597"/>
    </source>
</evidence>
<evidence type="ECO:0000256" key="6">
    <source>
        <dbReference type="ARBA" id="ARBA00022683"/>
    </source>
</evidence>
<evidence type="ECO:0000256" key="9">
    <source>
        <dbReference type="ARBA" id="ARBA00022989"/>
    </source>
</evidence>
<keyword evidence="4" id="KW-0762">Sugar transport</keyword>
<dbReference type="InterPro" id="IPR018113">
    <property type="entry name" value="PTrfase_EIIB_Cys"/>
</dbReference>
<dbReference type="PANTHER" id="PTHR30009:SF12">
    <property type="entry name" value="PHOSPHOTRANSFERASE IIC COMPONENT GLVC"/>
    <property type="match status" value="1"/>
</dbReference>
<dbReference type="Proteomes" id="UP000031670">
    <property type="component" value="Unassembled WGS sequence"/>
</dbReference>
<gene>
    <name evidence="15" type="ORF">JCM19232_3876</name>
</gene>
<dbReference type="GO" id="GO:0005886">
    <property type="term" value="C:plasma membrane"/>
    <property type="evidence" value="ECO:0007669"/>
    <property type="project" value="UniProtKB-SubCell"/>
</dbReference>
<evidence type="ECO:0000256" key="7">
    <source>
        <dbReference type="ARBA" id="ARBA00022692"/>
    </source>
</evidence>
<dbReference type="Pfam" id="PF02378">
    <property type="entry name" value="PTS_EIIC"/>
    <property type="match status" value="1"/>
</dbReference>
<evidence type="ECO:0000256" key="8">
    <source>
        <dbReference type="ARBA" id="ARBA00022777"/>
    </source>
</evidence>
<keyword evidence="5" id="KW-0808">Transferase</keyword>
<evidence type="ECO:0000256" key="12">
    <source>
        <dbReference type="SAM" id="Phobius"/>
    </source>
</evidence>
<evidence type="ECO:0000259" key="13">
    <source>
        <dbReference type="PROSITE" id="PS51098"/>
    </source>
</evidence>
<evidence type="ECO:0000313" key="16">
    <source>
        <dbReference type="Proteomes" id="UP000031670"/>
    </source>
</evidence>
<dbReference type="GO" id="GO:0008982">
    <property type="term" value="F:protein-N(PI)-phosphohistidine-sugar phosphotransferase activity"/>
    <property type="evidence" value="ECO:0007669"/>
    <property type="project" value="InterPro"/>
</dbReference>
<evidence type="ECO:0000256" key="10">
    <source>
        <dbReference type="ARBA" id="ARBA00023136"/>
    </source>
</evidence>
<dbReference type="Gene3D" id="3.30.1360.60">
    <property type="entry name" value="Glucose permease domain IIB"/>
    <property type="match status" value="1"/>
</dbReference>
<organism evidence="15 16">
    <name type="scientific">Vibrio ishigakensis</name>
    <dbReference type="NCBI Taxonomy" id="1481914"/>
    <lineage>
        <taxon>Bacteria</taxon>
        <taxon>Pseudomonadati</taxon>
        <taxon>Pseudomonadota</taxon>
        <taxon>Gammaproteobacteria</taxon>
        <taxon>Vibrionales</taxon>
        <taxon>Vibrionaceae</taxon>
        <taxon>Vibrio</taxon>
    </lineage>
</organism>
<feature type="transmembrane region" description="Helical" evidence="12">
    <location>
        <begin position="108"/>
        <end position="130"/>
    </location>
</feature>
<dbReference type="InterPro" id="IPR003352">
    <property type="entry name" value="PTS_EIIC"/>
</dbReference>
<keyword evidence="6" id="KW-0598">Phosphotransferase system</keyword>
<dbReference type="InterPro" id="IPR036878">
    <property type="entry name" value="Glu_permease_IIB"/>
</dbReference>
<comment type="subcellular location">
    <subcellularLocation>
        <location evidence="1">Cell membrane</location>
        <topology evidence="1">Multi-pass membrane protein</topology>
    </subcellularLocation>
</comment>
<keyword evidence="9 12" id="KW-1133">Transmembrane helix</keyword>
<dbReference type="PROSITE" id="PS01035">
    <property type="entry name" value="PTS_EIIB_TYPE_1_CYS"/>
    <property type="match status" value="1"/>
</dbReference>
<proteinExistence type="predicted"/>
<dbReference type="InterPro" id="IPR001996">
    <property type="entry name" value="PTS_IIB_1"/>
</dbReference>
<evidence type="ECO:0000256" key="11">
    <source>
        <dbReference type="PROSITE-ProRule" id="PRU00421"/>
    </source>
</evidence>
<reference evidence="15 16" key="2">
    <citation type="submission" date="2015-01" db="EMBL/GenBank/DDBJ databases">
        <authorList>
            <consortium name="NBRP consortium"/>
            <person name="Sawabe T."/>
            <person name="Meirelles P."/>
            <person name="Feng G."/>
            <person name="Sayaka M."/>
            <person name="Hattori M."/>
            <person name="Ohkuma M."/>
        </authorList>
    </citation>
    <scope>NUCLEOTIDE SEQUENCE [LARGE SCALE GENOMIC DNA]</scope>
    <source>
        <strain evidence="15 16">JCM19232</strain>
    </source>
</reference>
<dbReference type="InterPro" id="IPR013013">
    <property type="entry name" value="PTS_EIIC_1"/>
</dbReference>
<dbReference type="SUPFAM" id="SSF55604">
    <property type="entry name" value="Glucose permease domain IIB"/>
    <property type="match status" value="1"/>
</dbReference>
<keyword evidence="7 12" id="KW-0812">Transmembrane</keyword>
<feature type="transmembrane region" description="Helical" evidence="12">
    <location>
        <begin position="54"/>
        <end position="79"/>
    </location>
</feature>
<dbReference type="InterPro" id="IPR050429">
    <property type="entry name" value="PTS_Glucose_EIICBA"/>
</dbReference>
<feature type="transmembrane region" description="Helical" evidence="12">
    <location>
        <begin position="32"/>
        <end position="47"/>
    </location>
</feature>
<sequence length="243" mass="26172">MLTGMGKVFGCTGIALALYSTAKPEKKKMVLGLVLGAAITAILTGITEPIEFTFLFIAPALFALHAVLSATMATIAYMLGVSGNFQTGLIDFVFQNWLPLGSNHMGTYLIQIALGLTFTAIYFFTFRAIILKYDLKTPGRNDAEVKLVSKADYKAAKSGNGAMEDSQANAFIQGLGGASNIELLTNCATRLRVKVKDASQVQPTEYFQQQGAVNVVRNGDSFQIIVGLTVPQVREEMSQLIQA</sequence>
<evidence type="ECO:0000259" key="14">
    <source>
        <dbReference type="PROSITE" id="PS51103"/>
    </source>
</evidence>
<dbReference type="PROSITE" id="PS51098">
    <property type="entry name" value="PTS_EIIB_TYPE_1"/>
    <property type="match status" value="1"/>
</dbReference>
<dbReference type="CDD" id="cd00212">
    <property type="entry name" value="PTS_IIB_glc"/>
    <property type="match status" value="1"/>
</dbReference>
<keyword evidence="2" id="KW-0813">Transport</keyword>
<feature type="active site" description="Phosphocysteine intermediate; for EIIB activity" evidence="11">
    <location>
        <position position="187"/>
    </location>
</feature>
<comment type="caution">
    <text evidence="15">The sequence shown here is derived from an EMBL/GenBank/DDBJ whole genome shotgun (WGS) entry which is preliminary data.</text>
</comment>
<keyword evidence="3" id="KW-1003">Cell membrane</keyword>
<evidence type="ECO:0000256" key="5">
    <source>
        <dbReference type="ARBA" id="ARBA00022679"/>
    </source>
</evidence>
<dbReference type="GO" id="GO:0016301">
    <property type="term" value="F:kinase activity"/>
    <property type="evidence" value="ECO:0007669"/>
    <property type="project" value="UniProtKB-KW"/>
</dbReference>
<reference evidence="15 16" key="1">
    <citation type="submission" date="2015-01" db="EMBL/GenBank/DDBJ databases">
        <title>Vibrio sp. C5 JCM 19232 whole genome shotgun sequence.</title>
        <authorList>
            <person name="Sawabe T."/>
            <person name="Meirelles P."/>
            <person name="Feng G."/>
            <person name="Sayaka M."/>
            <person name="Hattori M."/>
            <person name="Ohkuma M."/>
        </authorList>
    </citation>
    <scope>NUCLEOTIDE SEQUENCE [LARGE SCALE GENOMIC DNA]</scope>
    <source>
        <strain evidence="15 16">JCM19232</strain>
    </source>
</reference>
<dbReference type="PROSITE" id="PS51103">
    <property type="entry name" value="PTS_EIIC_TYPE_1"/>
    <property type="match status" value="1"/>
</dbReference>
<evidence type="ECO:0000313" key="15">
    <source>
        <dbReference type="EMBL" id="GAM60934.1"/>
    </source>
</evidence>
<evidence type="ECO:0000256" key="2">
    <source>
        <dbReference type="ARBA" id="ARBA00022448"/>
    </source>
</evidence>
<dbReference type="NCBIfam" id="TIGR00826">
    <property type="entry name" value="EIIB_glc"/>
    <property type="match status" value="1"/>
</dbReference>
<evidence type="ECO:0000256" key="3">
    <source>
        <dbReference type="ARBA" id="ARBA00022475"/>
    </source>
</evidence>
<keyword evidence="10 12" id="KW-0472">Membrane</keyword>
<feature type="domain" description="PTS EIIB type-1" evidence="13">
    <location>
        <begin position="165"/>
        <end position="243"/>
    </location>
</feature>
<evidence type="ECO:0000256" key="1">
    <source>
        <dbReference type="ARBA" id="ARBA00004651"/>
    </source>
</evidence>
<feature type="domain" description="PTS EIIC type-1" evidence="14">
    <location>
        <begin position="1"/>
        <end position="142"/>
    </location>
</feature>
<dbReference type="PANTHER" id="PTHR30009">
    <property type="entry name" value="CYTOCHROME C-TYPE SYNTHESIS PROTEIN AND PTS TRANSMEMBRANE COMPONENT"/>
    <property type="match status" value="1"/>
</dbReference>
<dbReference type="Pfam" id="PF00367">
    <property type="entry name" value="PTS_EIIB"/>
    <property type="match status" value="1"/>
</dbReference>
<accession>A0A0B8PDN4</accession>
<dbReference type="AlphaFoldDB" id="A0A0B8PDN4"/>
<keyword evidence="8" id="KW-0418">Kinase</keyword>
<dbReference type="GO" id="GO:0090563">
    <property type="term" value="F:protein-phosphocysteine-sugar phosphotransferase activity"/>
    <property type="evidence" value="ECO:0007669"/>
    <property type="project" value="TreeGrafter"/>
</dbReference>
<protein>
    <submittedName>
        <fullName evidence="15">PTS system</fullName>
    </submittedName>
</protein>
<dbReference type="EMBL" id="BBSA01000002">
    <property type="protein sequence ID" value="GAM60934.1"/>
    <property type="molecule type" value="Genomic_DNA"/>
</dbReference>
<dbReference type="GO" id="GO:0009401">
    <property type="term" value="P:phosphoenolpyruvate-dependent sugar phosphotransferase system"/>
    <property type="evidence" value="ECO:0007669"/>
    <property type="project" value="UniProtKB-KW"/>
</dbReference>
<name>A0A0B8PDN4_9VIBR</name>